<gene>
    <name evidence="12" type="ORF">BZA70DRAFT_284050</name>
</gene>
<keyword evidence="8 11" id="KW-0378">Hydrolase</keyword>
<keyword evidence="9 11" id="KW-0862">Zinc</keyword>
<sequence>MLARRSLCRRLPLWYATLTTSPQPATSSSTLSSSYSSASTMTAPDHLLADAKPPIIFLSAKPHFEALSQTEKLYAHHFSKAAHFGTRVVLRQVSPYSEAIFDLILAFHSALSPAGGIRAALTSDATLSADEATQLLEYFSQFLSNLGEYKSFGDIKFVPRLPADSFARAAERAGVAEQFEALRVPIYSTEPAAATLLGYPESGHVTGYYPRAAGDVSKAEVEAIHDAIGGVLLPENTRVSKVGEDEYKLLIASATRTPSIRDGGETTEYPVPSISKTAKVVVEYGDHAVEMGKIAGELAKAKEYAANEKQAAMLDAYVKSFEQGSMQEHKRSQREWIGDIGPAVETNIGFIETYRDPAGIRGEWEGLVAMVNKERTKTFGALVDGAKEYIGLLPWAKDFEKDVFTPPDFTSLEVMTFAGSGIPAGINIPNYDDIRQTIGFKNVSLGNVLNAKSSGEKTPFIRDCDAELYEKLRGPAFELQVGLHELLGHGSGKLLSETEAGKFNFDVSKPPVSPIDGKPVTTYYKPGQTWGSVFGTTAGAYEECRAECVAMYLCPEPALLEIFGHTATSTEVGLADDVVYIAYLLMARAGLSALEFWDPQTKKWGQPHMQARFSILKQFLEAGDGFVELRTAEEDMSDLEIVMDRSKIATHGRKAVGAYLQKLHVYKSSADAERGKALFAQTSEVTPELAKLRPIVMKKKLPRRLLVQGNTFVKEDGGVEYREYEESAEGMIQSFAEREV</sequence>
<name>A0ABR1F086_9ASCO</name>
<evidence type="ECO:0000256" key="5">
    <source>
        <dbReference type="ARBA" id="ARBA00022490"/>
    </source>
</evidence>
<keyword evidence="7 11" id="KW-0479">Metal-binding</keyword>
<protein>
    <recommendedName>
        <fullName evidence="11">Dipeptidyl peptidase 3</fullName>
        <ecNumber evidence="11">3.4.14.4</ecNumber>
    </recommendedName>
    <alternativeName>
        <fullName evidence="11">Dipeptidyl aminopeptidase III</fullName>
    </alternativeName>
    <alternativeName>
        <fullName evidence="11">Dipeptidyl peptidase III</fullName>
    </alternativeName>
</protein>
<organism evidence="12 13">
    <name type="scientific">Myxozyma melibiosi</name>
    <dbReference type="NCBI Taxonomy" id="54550"/>
    <lineage>
        <taxon>Eukaryota</taxon>
        <taxon>Fungi</taxon>
        <taxon>Dikarya</taxon>
        <taxon>Ascomycota</taxon>
        <taxon>Saccharomycotina</taxon>
        <taxon>Lipomycetes</taxon>
        <taxon>Lipomycetales</taxon>
        <taxon>Lipomycetaceae</taxon>
        <taxon>Myxozyma</taxon>
    </lineage>
</organism>
<dbReference type="PANTHER" id="PTHR23422">
    <property type="entry name" value="DIPEPTIDYL PEPTIDASE III-RELATED"/>
    <property type="match status" value="1"/>
</dbReference>
<comment type="cofactor">
    <cofactor evidence="11">
        <name>Zn(2+)</name>
        <dbReference type="ChEBI" id="CHEBI:29105"/>
    </cofactor>
    <text evidence="11">Binds 1 zinc ion per subunit.</text>
</comment>
<proteinExistence type="inferred from homology"/>
<evidence type="ECO:0000313" key="13">
    <source>
        <dbReference type="Proteomes" id="UP001498771"/>
    </source>
</evidence>
<comment type="similarity">
    <text evidence="3 11">Belongs to the peptidase M49 family.</text>
</comment>
<evidence type="ECO:0000256" key="9">
    <source>
        <dbReference type="ARBA" id="ARBA00022833"/>
    </source>
</evidence>
<dbReference type="InterPro" id="IPR039461">
    <property type="entry name" value="Peptidase_M49"/>
</dbReference>
<dbReference type="EC" id="3.4.14.4" evidence="11"/>
<dbReference type="GeneID" id="90039052"/>
<dbReference type="PIRSF" id="PIRSF007828">
    <property type="entry name" value="Dipeptidyl-peptidase_III"/>
    <property type="match status" value="1"/>
</dbReference>
<evidence type="ECO:0000256" key="2">
    <source>
        <dbReference type="ARBA" id="ARBA00004496"/>
    </source>
</evidence>
<evidence type="ECO:0000256" key="1">
    <source>
        <dbReference type="ARBA" id="ARBA00001336"/>
    </source>
</evidence>
<dbReference type="PANTHER" id="PTHR23422:SF11">
    <property type="entry name" value="DIPEPTIDYL PEPTIDASE 3"/>
    <property type="match status" value="1"/>
</dbReference>
<accession>A0ABR1F086</accession>
<evidence type="ECO:0000256" key="6">
    <source>
        <dbReference type="ARBA" id="ARBA00022670"/>
    </source>
</evidence>
<evidence type="ECO:0000256" key="7">
    <source>
        <dbReference type="ARBA" id="ARBA00022723"/>
    </source>
</evidence>
<dbReference type="Gene3D" id="3.30.540.30">
    <property type="match status" value="3"/>
</dbReference>
<dbReference type="Proteomes" id="UP001498771">
    <property type="component" value="Unassembled WGS sequence"/>
</dbReference>
<keyword evidence="5 11" id="KW-0963">Cytoplasm</keyword>
<keyword evidence="10 11" id="KW-0482">Metalloprotease</keyword>
<dbReference type="RefSeq" id="XP_064766210.1">
    <property type="nucleotide sequence ID" value="XM_064913540.1"/>
</dbReference>
<reference evidence="12 13" key="1">
    <citation type="submission" date="2024-03" db="EMBL/GenBank/DDBJ databases">
        <title>Genome-scale model development and genomic sequencing of the oleaginous clade Lipomyces.</title>
        <authorList>
            <consortium name="Lawrence Berkeley National Laboratory"/>
            <person name="Czajka J.J."/>
            <person name="Han Y."/>
            <person name="Kim J."/>
            <person name="Mondo S.J."/>
            <person name="Hofstad B.A."/>
            <person name="Robles A."/>
            <person name="Haridas S."/>
            <person name="Riley R."/>
            <person name="LaButti K."/>
            <person name="Pangilinan J."/>
            <person name="Andreopoulos W."/>
            <person name="Lipzen A."/>
            <person name="Yan J."/>
            <person name="Wang M."/>
            <person name="Ng V."/>
            <person name="Grigoriev I.V."/>
            <person name="Spatafora J.W."/>
            <person name="Magnuson J.K."/>
            <person name="Baker S.E."/>
            <person name="Pomraning K.R."/>
        </authorList>
    </citation>
    <scope>NUCLEOTIDE SEQUENCE [LARGE SCALE GENOMIC DNA]</scope>
    <source>
        <strain evidence="12 13">Phaff 52-87</strain>
    </source>
</reference>
<evidence type="ECO:0000256" key="11">
    <source>
        <dbReference type="PIRNR" id="PIRNR007828"/>
    </source>
</evidence>
<keyword evidence="4 11" id="KW-0031">Aminopeptidase</keyword>
<keyword evidence="13" id="KW-1185">Reference proteome</keyword>
<keyword evidence="6 11" id="KW-0645">Protease</keyword>
<dbReference type="InterPro" id="IPR005317">
    <property type="entry name" value="Dipeptidyl-peptase3"/>
</dbReference>
<comment type="caution">
    <text evidence="12">The sequence shown here is derived from an EMBL/GenBank/DDBJ whole genome shotgun (WGS) entry which is preliminary data.</text>
</comment>
<evidence type="ECO:0000256" key="3">
    <source>
        <dbReference type="ARBA" id="ARBA00010200"/>
    </source>
</evidence>
<evidence type="ECO:0000256" key="10">
    <source>
        <dbReference type="ARBA" id="ARBA00023049"/>
    </source>
</evidence>
<evidence type="ECO:0000313" key="12">
    <source>
        <dbReference type="EMBL" id="KAK7203177.1"/>
    </source>
</evidence>
<evidence type="ECO:0000256" key="4">
    <source>
        <dbReference type="ARBA" id="ARBA00022438"/>
    </source>
</evidence>
<comment type="catalytic activity">
    <reaction evidence="1 11">
        <text>Release of an N-terminal dipeptide from a peptide comprising four or more residues, with broad specificity. Also acts on dipeptidyl 2-naphthylamides.</text>
        <dbReference type="EC" id="3.4.14.4"/>
    </reaction>
</comment>
<dbReference type="EMBL" id="JBBJBU010000013">
    <property type="protein sequence ID" value="KAK7203177.1"/>
    <property type="molecule type" value="Genomic_DNA"/>
</dbReference>
<dbReference type="Pfam" id="PF03571">
    <property type="entry name" value="Peptidase_M49"/>
    <property type="match status" value="1"/>
</dbReference>
<comment type="subcellular location">
    <subcellularLocation>
        <location evidence="2">Cytoplasm</location>
    </subcellularLocation>
</comment>
<evidence type="ECO:0000256" key="8">
    <source>
        <dbReference type="ARBA" id="ARBA00022801"/>
    </source>
</evidence>